<name>A0A655E9X1_SALET</name>
<accession>A0A655E9X1</accession>
<sequence>MTEFHPGIRRDFQRITHHGESFRPFTAKLKVLLTHVGIGNFVDIAISDRTAAVEVVHVITQAVVPRQTFIKRHAVLQAKELAVAACQAVIARSFRTVAIQTRNTVLQRQILAGGEIQRLA</sequence>
<protein>
    <submittedName>
        <fullName evidence="1">Uncharacterized protein</fullName>
    </submittedName>
</protein>
<evidence type="ECO:0000313" key="4">
    <source>
        <dbReference type="Proteomes" id="UP000042394"/>
    </source>
</evidence>
<dbReference type="Proteomes" id="UP000042394">
    <property type="component" value="Unassembled WGS sequence"/>
</dbReference>
<evidence type="ECO:0000313" key="3">
    <source>
        <dbReference type="Proteomes" id="UP000041314"/>
    </source>
</evidence>
<dbReference type="Proteomes" id="UP000041314">
    <property type="component" value="Unassembled WGS sequence"/>
</dbReference>
<organism evidence="1 3">
    <name type="scientific">Salmonella enterica subsp. enterica serovar Bovismorbificans</name>
    <dbReference type="NCBI Taxonomy" id="58097"/>
    <lineage>
        <taxon>Bacteria</taxon>
        <taxon>Pseudomonadati</taxon>
        <taxon>Pseudomonadota</taxon>
        <taxon>Gammaproteobacteria</taxon>
        <taxon>Enterobacterales</taxon>
        <taxon>Enterobacteriaceae</taxon>
        <taxon>Salmonella</taxon>
    </lineage>
</organism>
<evidence type="ECO:0000313" key="2">
    <source>
        <dbReference type="EMBL" id="CNV14784.1"/>
    </source>
</evidence>
<gene>
    <name evidence="1" type="ORF">ERS008198_04406</name>
    <name evidence="2" type="ORF">ERS008207_04424</name>
</gene>
<proteinExistence type="predicted"/>
<dbReference type="AlphaFoldDB" id="A0A655E9X1"/>
<evidence type="ECO:0000313" key="1">
    <source>
        <dbReference type="EMBL" id="CNV12038.1"/>
    </source>
</evidence>
<reference evidence="3 4" key="1">
    <citation type="submission" date="2015-03" db="EMBL/GenBank/DDBJ databases">
        <authorList>
            <consortium name="Pathogen Informatics"/>
        </authorList>
    </citation>
    <scope>NUCLEOTIDE SEQUENCE [LARGE SCALE GENOMIC DNA]</scope>
    <source>
        <strain evidence="1 3">A1104</strain>
        <strain evidence="2 4">D4891</strain>
    </source>
</reference>
<dbReference type="EMBL" id="CQPA01000058">
    <property type="protein sequence ID" value="CNV12038.1"/>
    <property type="molecule type" value="Genomic_DNA"/>
</dbReference>
<dbReference type="EMBL" id="CQPD01000065">
    <property type="protein sequence ID" value="CNV14784.1"/>
    <property type="molecule type" value="Genomic_DNA"/>
</dbReference>